<evidence type="ECO:0000259" key="3">
    <source>
        <dbReference type="PROSITE" id="PS50977"/>
    </source>
</evidence>
<reference evidence="4 5" key="1">
    <citation type="journal article" date="2016" name="Gut Pathog.">
        <title>Whole genome sequencing of "Faecalibaculum rodentium" ALO17, isolated from C57BL/6J laboratory mouse feces.</title>
        <authorList>
            <person name="Lim S."/>
            <person name="Chang D.H."/>
            <person name="Ahn S."/>
            <person name="Kim B.C."/>
        </authorList>
    </citation>
    <scope>NUCLEOTIDE SEQUENCE [LARGE SCALE GENOMIC DNA]</scope>
    <source>
        <strain evidence="4 5">Alo17</strain>
    </source>
</reference>
<dbReference type="InterPro" id="IPR036271">
    <property type="entry name" value="Tet_transcr_reg_TetR-rel_C_sf"/>
</dbReference>
<dbReference type="SUPFAM" id="SSF46689">
    <property type="entry name" value="Homeodomain-like"/>
    <property type="match status" value="1"/>
</dbReference>
<dbReference type="PANTHER" id="PTHR43479">
    <property type="entry name" value="ACREF/ENVCD OPERON REPRESSOR-RELATED"/>
    <property type="match status" value="1"/>
</dbReference>
<dbReference type="OrthoDB" id="9808476at2"/>
<feature type="domain" description="HTH tetR-type" evidence="3">
    <location>
        <begin position="4"/>
        <end position="64"/>
    </location>
</feature>
<dbReference type="PROSITE" id="PS50977">
    <property type="entry name" value="HTH_TETR_2"/>
    <property type="match status" value="1"/>
</dbReference>
<protein>
    <recommendedName>
        <fullName evidence="3">HTH tetR-type domain-containing protein</fullName>
    </recommendedName>
</protein>
<evidence type="ECO:0000256" key="1">
    <source>
        <dbReference type="ARBA" id="ARBA00023125"/>
    </source>
</evidence>
<dbReference type="EMBL" id="CP011391">
    <property type="protein sequence ID" value="AMK55892.1"/>
    <property type="molecule type" value="Genomic_DNA"/>
</dbReference>
<dbReference type="InterPro" id="IPR050624">
    <property type="entry name" value="HTH-type_Tx_Regulator"/>
</dbReference>
<dbReference type="PANTHER" id="PTHR43479:SF11">
    <property type="entry name" value="ACREF_ENVCD OPERON REPRESSOR-RELATED"/>
    <property type="match status" value="1"/>
</dbReference>
<dbReference type="PRINTS" id="PR00455">
    <property type="entry name" value="HTHTETR"/>
</dbReference>
<dbReference type="AlphaFoldDB" id="A0A140DZ15"/>
<evidence type="ECO:0000256" key="2">
    <source>
        <dbReference type="PROSITE-ProRule" id="PRU00335"/>
    </source>
</evidence>
<evidence type="ECO:0000313" key="4">
    <source>
        <dbReference type="EMBL" id="AMK55892.1"/>
    </source>
</evidence>
<dbReference type="Pfam" id="PF00440">
    <property type="entry name" value="TetR_N"/>
    <property type="match status" value="1"/>
</dbReference>
<dbReference type="SUPFAM" id="SSF48498">
    <property type="entry name" value="Tetracyclin repressor-like, C-terminal domain"/>
    <property type="match status" value="1"/>
</dbReference>
<sequence>MKRRKLKNEIIQKSLDLFRQRGYDAVSVQDICDACDITKPTFYKYLASKQNLLSYFFSSMSEAIPDDWYRIPEGTDCYRKLMEGYLMFMRHAAGLGADLYNQVFISNLVEYMGTFNDVRAFTDLMVDLIREAQETGQIQNPSDPKSLYKVGVGMSLGYGAFWCLNEGRSSLLDDFSQDLDAVFMHNCPCTTQAGGLA</sequence>
<evidence type="ECO:0000313" key="5">
    <source>
        <dbReference type="Proteomes" id="UP000069771"/>
    </source>
</evidence>
<dbReference type="GO" id="GO:0003677">
    <property type="term" value="F:DNA binding"/>
    <property type="evidence" value="ECO:0007669"/>
    <property type="project" value="UniProtKB-UniRule"/>
</dbReference>
<dbReference type="STRING" id="1702221.AALO17_27580"/>
<dbReference type="RefSeq" id="WP_067559937.1">
    <property type="nucleotide sequence ID" value="NZ_CAMNXC010000022.1"/>
</dbReference>
<organism evidence="4 5">
    <name type="scientific">Faecalibaculum rodentium</name>
    <dbReference type="NCBI Taxonomy" id="1702221"/>
    <lineage>
        <taxon>Bacteria</taxon>
        <taxon>Bacillati</taxon>
        <taxon>Bacillota</taxon>
        <taxon>Erysipelotrichia</taxon>
        <taxon>Erysipelotrichales</taxon>
        <taxon>Erysipelotrichaceae</taxon>
        <taxon>Faecalibaculum</taxon>
    </lineage>
</organism>
<dbReference type="InterPro" id="IPR001647">
    <property type="entry name" value="HTH_TetR"/>
</dbReference>
<accession>A0A140DZ15</accession>
<proteinExistence type="predicted"/>
<dbReference type="Gene3D" id="1.10.357.10">
    <property type="entry name" value="Tetracycline Repressor, domain 2"/>
    <property type="match status" value="1"/>
</dbReference>
<dbReference type="Proteomes" id="UP000069771">
    <property type="component" value="Chromosome"/>
</dbReference>
<feature type="DNA-binding region" description="H-T-H motif" evidence="2">
    <location>
        <begin position="27"/>
        <end position="46"/>
    </location>
</feature>
<keyword evidence="5" id="KW-1185">Reference proteome</keyword>
<name>A0A140DZ15_9FIRM</name>
<dbReference type="KEGG" id="fro:AALO17_27580"/>
<dbReference type="InterPro" id="IPR009057">
    <property type="entry name" value="Homeodomain-like_sf"/>
</dbReference>
<gene>
    <name evidence="4" type="ORF">AALO17_27580</name>
</gene>
<keyword evidence="1 2" id="KW-0238">DNA-binding</keyword>
<dbReference type="GeneID" id="78479219"/>